<organism evidence="1 2">
    <name type="scientific">Datura stramonium</name>
    <name type="common">Jimsonweed</name>
    <name type="synonym">Common thornapple</name>
    <dbReference type="NCBI Taxonomy" id="4076"/>
    <lineage>
        <taxon>Eukaryota</taxon>
        <taxon>Viridiplantae</taxon>
        <taxon>Streptophyta</taxon>
        <taxon>Embryophyta</taxon>
        <taxon>Tracheophyta</taxon>
        <taxon>Spermatophyta</taxon>
        <taxon>Magnoliopsida</taxon>
        <taxon>eudicotyledons</taxon>
        <taxon>Gunneridae</taxon>
        <taxon>Pentapetalae</taxon>
        <taxon>asterids</taxon>
        <taxon>lamiids</taxon>
        <taxon>Solanales</taxon>
        <taxon>Solanaceae</taxon>
        <taxon>Solanoideae</taxon>
        <taxon>Datureae</taxon>
        <taxon>Datura</taxon>
    </lineage>
</organism>
<proteinExistence type="predicted"/>
<evidence type="ECO:0000313" key="2">
    <source>
        <dbReference type="Proteomes" id="UP000823775"/>
    </source>
</evidence>
<dbReference type="Proteomes" id="UP000823775">
    <property type="component" value="Unassembled WGS sequence"/>
</dbReference>
<sequence>MEGGVIAIWERDTWETNRTKALHGVGPWKHINNLKDEFFQVMSFRIGNGNNVKVFND</sequence>
<gene>
    <name evidence="1" type="ORF">HAX54_050928</name>
</gene>
<accession>A0ABS8WQP8</accession>
<name>A0ABS8WQP8_DATST</name>
<dbReference type="EMBL" id="JACEIK010008976">
    <property type="protein sequence ID" value="MCE3051827.1"/>
    <property type="molecule type" value="Genomic_DNA"/>
</dbReference>
<feature type="non-terminal residue" evidence="1">
    <location>
        <position position="57"/>
    </location>
</feature>
<keyword evidence="2" id="KW-1185">Reference proteome</keyword>
<evidence type="ECO:0000313" key="1">
    <source>
        <dbReference type="EMBL" id="MCE3051827.1"/>
    </source>
</evidence>
<comment type="caution">
    <text evidence="1">The sequence shown here is derived from an EMBL/GenBank/DDBJ whole genome shotgun (WGS) entry which is preliminary data.</text>
</comment>
<reference evidence="1 2" key="1">
    <citation type="journal article" date="2021" name="BMC Genomics">
        <title>Datura genome reveals duplications of psychoactive alkaloid biosynthetic genes and high mutation rate following tissue culture.</title>
        <authorList>
            <person name="Rajewski A."/>
            <person name="Carter-House D."/>
            <person name="Stajich J."/>
            <person name="Litt A."/>
        </authorList>
    </citation>
    <scope>NUCLEOTIDE SEQUENCE [LARGE SCALE GENOMIC DNA]</scope>
    <source>
        <strain evidence="1">AR-01</strain>
    </source>
</reference>
<protein>
    <submittedName>
        <fullName evidence="1">Uncharacterized protein</fullName>
    </submittedName>
</protein>